<keyword evidence="1" id="KW-0812">Transmembrane</keyword>
<reference evidence="2 3" key="1">
    <citation type="submission" date="2016-08" db="EMBL/GenBank/DDBJ databases">
        <title>A Parts List for Fungal Cellulosomes Revealed by Comparative Genomics.</title>
        <authorList>
            <consortium name="DOE Joint Genome Institute"/>
            <person name="Haitjema C.H."/>
            <person name="Gilmore S.P."/>
            <person name="Henske J.K."/>
            <person name="Solomon K.V."/>
            <person name="De Groot R."/>
            <person name="Kuo A."/>
            <person name="Mondo S.J."/>
            <person name="Salamov A.A."/>
            <person name="Labutti K."/>
            <person name="Zhao Z."/>
            <person name="Chiniquy J."/>
            <person name="Barry K."/>
            <person name="Brewer H.M."/>
            <person name="Purvine S.O."/>
            <person name="Wright A.T."/>
            <person name="Boxma B."/>
            <person name="Van Alen T."/>
            <person name="Hackstein J.H."/>
            <person name="Baker S.E."/>
            <person name="Grigoriev I.V."/>
            <person name="O'Malley M.A."/>
        </authorList>
    </citation>
    <scope>NUCLEOTIDE SEQUENCE [LARGE SCALE GENOMIC DNA]</scope>
    <source>
        <strain evidence="2 3">S4</strain>
    </source>
</reference>
<evidence type="ECO:0000256" key="1">
    <source>
        <dbReference type="SAM" id="Phobius"/>
    </source>
</evidence>
<evidence type="ECO:0000313" key="2">
    <source>
        <dbReference type="EMBL" id="ORX76675.1"/>
    </source>
</evidence>
<organism evidence="2 3">
    <name type="scientific">Anaeromyces robustus</name>
    <dbReference type="NCBI Taxonomy" id="1754192"/>
    <lineage>
        <taxon>Eukaryota</taxon>
        <taxon>Fungi</taxon>
        <taxon>Fungi incertae sedis</taxon>
        <taxon>Chytridiomycota</taxon>
        <taxon>Chytridiomycota incertae sedis</taxon>
        <taxon>Neocallimastigomycetes</taxon>
        <taxon>Neocallimastigales</taxon>
        <taxon>Neocallimastigaceae</taxon>
        <taxon>Anaeromyces</taxon>
    </lineage>
</organism>
<comment type="caution">
    <text evidence="2">The sequence shown here is derived from an EMBL/GenBank/DDBJ whole genome shotgun (WGS) entry which is preliminary data.</text>
</comment>
<dbReference type="Proteomes" id="UP000193944">
    <property type="component" value="Unassembled WGS sequence"/>
</dbReference>
<accession>A0A1Y1WTF6</accession>
<dbReference type="AlphaFoldDB" id="A0A1Y1WTF6"/>
<protein>
    <submittedName>
        <fullName evidence="2">Uncharacterized protein</fullName>
    </submittedName>
</protein>
<sequence length="85" mass="10172">MIHMTNQNIYELHYSSYGKDVLWNLNLIIIVYVYYIKSSTNNDRLHLVWNIFKDGQKPTFSFTESNFLLNKVAYNLKDAFLEIVF</sequence>
<keyword evidence="1" id="KW-1133">Transmembrane helix</keyword>
<name>A0A1Y1WTF6_9FUNG</name>
<evidence type="ECO:0000313" key="3">
    <source>
        <dbReference type="Proteomes" id="UP000193944"/>
    </source>
</evidence>
<keyword evidence="1" id="KW-0472">Membrane</keyword>
<dbReference type="EMBL" id="MCFG01000285">
    <property type="protein sequence ID" value="ORX76675.1"/>
    <property type="molecule type" value="Genomic_DNA"/>
</dbReference>
<keyword evidence="3" id="KW-1185">Reference proteome</keyword>
<gene>
    <name evidence="2" type="ORF">BCR32DRAFT_283931</name>
</gene>
<reference evidence="2 3" key="2">
    <citation type="submission" date="2016-08" db="EMBL/GenBank/DDBJ databases">
        <title>Pervasive Adenine N6-methylation of Active Genes in Fungi.</title>
        <authorList>
            <consortium name="DOE Joint Genome Institute"/>
            <person name="Mondo S.J."/>
            <person name="Dannebaum R.O."/>
            <person name="Kuo R.C."/>
            <person name="Labutti K."/>
            <person name="Haridas S."/>
            <person name="Kuo A."/>
            <person name="Salamov A."/>
            <person name="Ahrendt S.R."/>
            <person name="Lipzen A."/>
            <person name="Sullivan W."/>
            <person name="Andreopoulos W.B."/>
            <person name="Clum A."/>
            <person name="Lindquist E."/>
            <person name="Daum C."/>
            <person name="Ramamoorthy G.K."/>
            <person name="Gryganskyi A."/>
            <person name="Culley D."/>
            <person name="Magnuson J.K."/>
            <person name="James T.Y."/>
            <person name="O'Malley M.A."/>
            <person name="Stajich J.E."/>
            <person name="Spatafora J.W."/>
            <person name="Visel A."/>
            <person name="Grigoriev I.V."/>
        </authorList>
    </citation>
    <scope>NUCLEOTIDE SEQUENCE [LARGE SCALE GENOMIC DNA]</scope>
    <source>
        <strain evidence="2 3">S4</strain>
    </source>
</reference>
<feature type="transmembrane region" description="Helical" evidence="1">
    <location>
        <begin position="20"/>
        <end position="36"/>
    </location>
</feature>
<proteinExistence type="predicted"/>